<evidence type="ECO:0000313" key="2">
    <source>
        <dbReference type="Proteomes" id="UP000009319"/>
    </source>
</evidence>
<proteinExistence type="predicted"/>
<evidence type="ECO:0008006" key="3">
    <source>
        <dbReference type="Google" id="ProtNLM"/>
    </source>
</evidence>
<dbReference type="EMBL" id="CANI01000058">
    <property type="protein sequence ID" value="CCM79721.1"/>
    <property type="molecule type" value="Genomic_DNA"/>
</dbReference>
<sequence>MSASALSLEAGNIAVMDNLPAHKTAGVRGAIERAGASSCFCRPTAQTSIQLKTHSPN</sequence>
<reference evidence="1 2" key="1">
    <citation type="journal article" date="2013" name="Genome Announc.">
        <title>Draft Genome Sequence of Rhizobium mesoamericanum STM3625, a Nitrogen-Fixing Symbiont of Mimosa pudica Isolated in French Guiana (South America).</title>
        <authorList>
            <person name="Moulin L."/>
            <person name="Mornico D."/>
            <person name="Melkonian R."/>
            <person name="Klonowska A."/>
        </authorList>
    </citation>
    <scope>NUCLEOTIDE SEQUENCE [LARGE SCALE GENOMIC DNA]</scope>
    <source>
        <strain evidence="1 2">STM3625</strain>
    </source>
</reference>
<dbReference type="AlphaFoldDB" id="K0PSM8"/>
<keyword evidence="2" id="KW-1185">Reference proteome</keyword>
<protein>
    <recommendedName>
        <fullName evidence="3">Tc1-like transposase DDE domain-containing protein</fullName>
    </recommendedName>
</protein>
<dbReference type="HOGENOM" id="CLU_2993627_0_0_5"/>
<gene>
    <name evidence="1" type="ORF">BN77_p40089</name>
</gene>
<dbReference type="Proteomes" id="UP000009319">
    <property type="component" value="Unassembled WGS sequence"/>
</dbReference>
<organism evidence="1 2">
    <name type="scientific">Rhizobium mesoamericanum STM3625</name>
    <dbReference type="NCBI Taxonomy" id="1211777"/>
    <lineage>
        <taxon>Bacteria</taxon>
        <taxon>Pseudomonadati</taxon>
        <taxon>Pseudomonadota</taxon>
        <taxon>Alphaproteobacteria</taxon>
        <taxon>Hyphomicrobiales</taxon>
        <taxon>Rhizobiaceae</taxon>
        <taxon>Rhizobium/Agrobacterium group</taxon>
        <taxon>Rhizobium</taxon>
    </lineage>
</organism>
<comment type="caution">
    <text evidence="1">The sequence shown here is derived from an EMBL/GenBank/DDBJ whole genome shotgun (WGS) entry which is preliminary data.</text>
</comment>
<dbReference type="STRING" id="1211777.BN77_p40089"/>
<evidence type="ECO:0000313" key="1">
    <source>
        <dbReference type="EMBL" id="CCM79721.1"/>
    </source>
</evidence>
<name>K0PSM8_9HYPH</name>
<accession>K0PSM8</accession>